<keyword evidence="3" id="KW-1185">Reference proteome</keyword>
<dbReference type="PROSITE" id="PS51318">
    <property type="entry name" value="TAT"/>
    <property type="match status" value="1"/>
</dbReference>
<name>A0ABW8AM55_9ACTN</name>
<dbReference type="InterPro" id="IPR006311">
    <property type="entry name" value="TAT_signal"/>
</dbReference>
<feature type="signal peptide" evidence="1">
    <location>
        <begin position="1"/>
        <end position="27"/>
    </location>
</feature>
<evidence type="ECO:0000313" key="3">
    <source>
        <dbReference type="Proteomes" id="UP001612915"/>
    </source>
</evidence>
<reference evidence="2 3" key="1">
    <citation type="submission" date="2024-10" db="EMBL/GenBank/DDBJ databases">
        <title>The Natural Products Discovery Center: Release of the First 8490 Sequenced Strains for Exploring Actinobacteria Biosynthetic Diversity.</title>
        <authorList>
            <person name="Kalkreuter E."/>
            <person name="Kautsar S.A."/>
            <person name="Yang D."/>
            <person name="Bader C.D."/>
            <person name="Teijaro C.N."/>
            <person name="Fluegel L."/>
            <person name="Davis C.M."/>
            <person name="Simpson J.R."/>
            <person name="Lauterbach L."/>
            <person name="Steele A.D."/>
            <person name="Gui C."/>
            <person name="Meng S."/>
            <person name="Li G."/>
            <person name="Viehrig K."/>
            <person name="Ye F."/>
            <person name="Su P."/>
            <person name="Kiefer A.F."/>
            <person name="Nichols A."/>
            <person name="Cepeda A.J."/>
            <person name="Yan W."/>
            <person name="Fan B."/>
            <person name="Jiang Y."/>
            <person name="Adhikari A."/>
            <person name="Zheng C.-J."/>
            <person name="Schuster L."/>
            <person name="Cowan T.M."/>
            <person name="Smanski M.J."/>
            <person name="Chevrette M.G."/>
            <person name="De Carvalho L.P.S."/>
            <person name="Shen B."/>
        </authorList>
    </citation>
    <scope>NUCLEOTIDE SEQUENCE [LARGE SCALE GENOMIC DNA]</scope>
    <source>
        <strain evidence="2 3">NPDC049639</strain>
    </source>
</reference>
<keyword evidence="1" id="KW-0732">Signal</keyword>
<feature type="chain" id="PRO_5046324027" evidence="1">
    <location>
        <begin position="28"/>
        <end position="161"/>
    </location>
</feature>
<evidence type="ECO:0000313" key="2">
    <source>
        <dbReference type="EMBL" id="MFI7586712.1"/>
    </source>
</evidence>
<comment type="caution">
    <text evidence="2">The sequence shown here is derived from an EMBL/GenBank/DDBJ whole genome shotgun (WGS) entry which is preliminary data.</text>
</comment>
<dbReference type="Proteomes" id="UP001612915">
    <property type="component" value="Unassembled WGS sequence"/>
</dbReference>
<dbReference type="RefSeq" id="WP_398276993.1">
    <property type="nucleotide sequence ID" value="NZ_JBITLV010000002.1"/>
</dbReference>
<proteinExistence type="predicted"/>
<accession>A0ABW8AM55</accession>
<sequence>MKLPLPRRAAVAITATATALITAVAVAAPASASPYQELLSPLQGSIKLDGAWSNAMRYYTEPALTYGDSQSDITLTIDDRGGWQFSGMTVNNNWTKRHQQTSCTIMDRNGNTVLFAQTSDYVIGARSSKRWNWDRQWSQRVRDKFYEIRYTSRAFCLLDVS</sequence>
<dbReference type="EMBL" id="JBITLV010000002">
    <property type="protein sequence ID" value="MFI7586712.1"/>
    <property type="molecule type" value="Genomic_DNA"/>
</dbReference>
<evidence type="ECO:0000256" key="1">
    <source>
        <dbReference type="SAM" id="SignalP"/>
    </source>
</evidence>
<organism evidence="2 3">
    <name type="scientific">Spongisporangium articulatum</name>
    <dbReference type="NCBI Taxonomy" id="3362603"/>
    <lineage>
        <taxon>Bacteria</taxon>
        <taxon>Bacillati</taxon>
        <taxon>Actinomycetota</taxon>
        <taxon>Actinomycetes</taxon>
        <taxon>Kineosporiales</taxon>
        <taxon>Kineosporiaceae</taxon>
        <taxon>Spongisporangium</taxon>
    </lineage>
</organism>
<protein>
    <submittedName>
        <fullName evidence="2">Uncharacterized protein</fullName>
    </submittedName>
</protein>
<gene>
    <name evidence="2" type="ORF">ACIB24_06515</name>
</gene>